<comment type="caution">
    <text evidence="1">The sequence shown here is derived from an EMBL/GenBank/DDBJ whole genome shotgun (WGS) entry which is preliminary data.</text>
</comment>
<name>A0ACB8UV13_9EURO</name>
<accession>A0ACB8UV13</accession>
<proteinExistence type="predicted"/>
<sequence length="125" mass="13505">MYSKFLITLAFCWVTPALASPILEQRALDPTTVVNPTTLQQRAIDPTTVLIHAISTTLQQRAVDPTTVLKQAIPTTLQQRALDPTTVLKQDINPTTLQQRDIASSTGAPGSTPTNRALRSEASAL</sequence>
<dbReference type="EMBL" id="JALBCA010000055">
    <property type="protein sequence ID" value="KAI2385738.1"/>
    <property type="molecule type" value="Genomic_DNA"/>
</dbReference>
<reference evidence="1" key="1">
    <citation type="journal article" date="2022" name="bioRxiv">
        <title>Population genetic analysis of Ophidiomyces ophidiicola, the causative agent of snake fungal disease, indicates recent introductions to the USA.</title>
        <authorList>
            <person name="Ladner J.T."/>
            <person name="Palmer J.M."/>
            <person name="Ettinger C.L."/>
            <person name="Stajich J.E."/>
            <person name="Farrell T.M."/>
            <person name="Glorioso B.M."/>
            <person name="Lawson B."/>
            <person name="Price S.J."/>
            <person name="Stengle A.G."/>
            <person name="Grear D.A."/>
            <person name="Lorch J.M."/>
        </authorList>
    </citation>
    <scope>NUCLEOTIDE SEQUENCE</scope>
    <source>
        <strain evidence="1">NWHC 24266-5</strain>
    </source>
</reference>
<gene>
    <name evidence="1" type="ORF">LOY88_003971</name>
</gene>
<organism evidence="1">
    <name type="scientific">Ophidiomyces ophidiicola</name>
    <dbReference type="NCBI Taxonomy" id="1387563"/>
    <lineage>
        <taxon>Eukaryota</taxon>
        <taxon>Fungi</taxon>
        <taxon>Dikarya</taxon>
        <taxon>Ascomycota</taxon>
        <taxon>Pezizomycotina</taxon>
        <taxon>Eurotiomycetes</taxon>
        <taxon>Eurotiomycetidae</taxon>
        <taxon>Onygenales</taxon>
        <taxon>Onygenaceae</taxon>
        <taxon>Ophidiomyces</taxon>
    </lineage>
</organism>
<evidence type="ECO:0000313" key="1">
    <source>
        <dbReference type="EMBL" id="KAI2385738.1"/>
    </source>
</evidence>
<protein>
    <submittedName>
        <fullName evidence="1">Uncharacterized protein</fullName>
    </submittedName>
</protein>